<dbReference type="Proteomes" id="UP001501004">
    <property type="component" value="Unassembled WGS sequence"/>
</dbReference>
<keyword evidence="4" id="KW-1015">Disulfide bond</keyword>
<dbReference type="InterPro" id="IPR050553">
    <property type="entry name" value="Thioredoxin_ResA/DsbE_sf"/>
</dbReference>
<keyword evidence="2" id="KW-0201">Cytochrome c-type biogenesis</keyword>
<evidence type="ECO:0000256" key="1">
    <source>
        <dbReference type="ARBA" id="ARBA00004196"/>
    </source>
</evidence>
<name>A0ABP7F341_9MICO</name>
<dbReference type="PROSITE" id="PS00194">
    <property type="entry name" value="THIOREDOXIN_1"/>
    <property type="match status" value="1"/>
</dbReference>
<sequence>MRGRRILGLAALATAATLALAGCTTDQLALDYGSGGNKNYVAGDGSVLEIEQDQRTQKVEFEGVTDAGLDVSSEDYLGEVLVVNFWASYCAPCRVEAPELEKLSQKWSEKGAVFLGVNTYDEPGTSLAFARTYGVTYPSVIDAKTAAVQLAFAGTVAPSALPTTIVLDREGRVAARILGQLPAASILDAIIKTLVAEGEK</sequence>
<organism evidence="8 9">
    <name type="scientific">Leifsonella bigeumensis</name>
    <dbReference type="NCBI Taxonomy" id="433643"/>
    <lineage>
        <taxon>Bacteria</taxon>
        <taxon>Bacillati</taxon>
        <taxon>Actinomycetota</taxon>
        <taxon>Actinomycetes</taxon>
        <taxon>Micrococcales</taxon>
        <taxon>Microbacteriaceae</taxon>
        <taxon>Leifsonella</taxon>
    </lineage>
</organism>
<dbReference type="RefSeq" id="WP_344752461.1">
    <property type="nucleotide sequence ID" value="NZ_BAABAE010000001.1"/>
</dbReference>
<dbReference type="PROSITE" id="PS51352">
    <property type="entry name" value="THIOREDOXIN_2"/>
    <property type="match status" value="1"/>
</dbReference>
<evidence type="ECO:0000259" key="7">
    <source>
        <dbReference type="PROSITE" id="PS51352"/>
    </source>
</evidence>
<dbReference type="PROSITE" id="PS51257">
    <property type="entry name" value="PROKAR_LIPOPROTEIN"/>
    <property type="match status" value="1"/>
</dbReference>
<dbReference type="CDD" id="cd02966">
    <property type="entry name" value="TlpA_like_family"/>
    <property type="match status" value="1"/>
</dbReference>
<keyword evidence="9" id="KW-1185">Reference proteome</keyword>
<feature type="domain" description="Thioredoxin" evidence="7">
    <location>
        <begin position="50"/>
        <end position="196"/>
    </location>
</feature>
<keyword evidence="3" id="KW-0812">Transmembrane</keyword>
<dbReference type="InterPro" id="IPR013740">
    <property type="entry name" value="Redoxin"/>
</dbReference>
<keyword evidence="3" id="KW-0735">Signal-anchor</keyword>
<dbReference type="PANTHER" id="PTHR42852">
    <property type="entry name" value="THIOL:DISULFIDE INTERCHANGE PROTEIN DSBE"/>
    <property type="match status" value="1"/>
</dbReference>
<reference evidence="9" key="1">
    <citation type="journal article" date="2019" name="Int. J. Syst. Evol. Microbiol.">
        <title>The Global Catalogue of Microorganisms (GCM) 10K type strain sequencing project: providing services to taxonomists for standard genome sequencing and annotation.</title>
        <authorList>
            <consortium name="The Broad Institute Genomics Platform"/>
            <consortium name="The Broad Institute Genome Sequencing Center for Infectious Disease"/>
            <person name="Wu L."/>
            <person name="Ma J."/>
        </authorList>
    </citation>
    <scope>NUCLEOTIDE SEQUENCE [LARGE SCALE GENOMIC DNA]</scope>
    <source>
        <strain evidence="9">JCM 16949</strain>
    </source>
</reference>
<dbReference type="InterPro" id="IPR036249">
    <property type="entry name" value="Thioredoxin-like_sf"/>
</dbReference>
<protein>
    <submittedName>
        <fullName evidence="8">TlpA disulfide reductase family protein</fullName>
    </submittedName>
</protein>
<comment type="caution">
    <text evidence="8">The sequence shown here is derived from an EMBL/GenBank/DDBJ whole genome shotgun (WGS) entry which is preliminary data.</text>
</comment>
<feature type="chain" id="PRO_5046925976" evidence="6">
    <location>
        <begin position="22"/>
        <end position="200"/>
    </location>
</feature>
<evidence type="ECO:0000256" key="3">
    <source>
        <dbReference type="ARBA" id="ARBA00022968"/>
    </source>
</evidence>
<dbReference type="PANTHER" id="PTHR42852:SF6">
    <property type="entry name" value="THIOL:DISULFIDE INTERCHANGE PROTEIN DSBE"/>
    <property type="match status" value="1"/>
</dbReference>
<evidence type="ECO:0000256" key="2">
    <source>
        <dbReference type="ARBA" id="ARBA00022748"/>
    </source>
</evidence>
<feature type="signal peptide" evidence="6">
    <location>
        <begin position="1"/>
        <end position="21"/>
    </location>
</feature>
<accession>A0ABP7F341</accession>
<dbReference type="InterPro" id="IPR017937">
    <property type="entry name" value="Thioredoxin_CS"/>
</dbReference>
<keyword evidence="6" id="KW-0732">Signal</keyword>
<dbReference type="EMBL" id="BAABAE010000001">
    <property type="protein sequence ID" value="GAA3727254.1"/>
    <property type="molecule type" value="Genomic_DNA"/>
</dbReference>
<dbReference type="SUPFAM" id="SSF52833">
    <property type="entry name" value="Thioredoxin-like"/>
    <property type="match status" value="1"/>
</dbReference>
<dbReference type="Gene3D" id="3.40.30.10">
    <property type="entry name" value="Glutaredoxin"/>
    <property type="match status" value="1"/>
</dbReference>
<keyword evidence="5" id="KW-0676">Redox-active center</keyword>
<evidence type="ECO:0000313" key="9">
    <source>
        <dbReference type="Proteomes" id="UP001501004"/>
    </source>
</evidence>
<evidence type="ECO:0000256" key="4">
    <source>
        <dbReference type="ARBA" id="ARBA00023157"/>
    </source>
</evidence>
<evidence type="ECO:0000256" key="5">
    <source>
        <dbReference type="ARBA" id="ARBA00023284"/>
    </source>
</evidence>
<gene>
    <name evidence="8" type="ORF">GCM10022239_00050</name>
</gene>
<dbReference type="Pfam" id="PF08534">
    <property type="entry name" value="Redoxin"/>
    <property type="match status" value="1"/>
</dbReference>
<evidence type="ECO:0000256" key="6">
    <source>
        <dbReference type="SAM" id="SignalP"/>
    </source>
</evidence>
<comment type="subcellular location">
    <subcellularLocation>
        <location evidence="1">Cell envelope</location>
    </subcellularLocation>
</comment>
<evidence type="ECO:0000313" key="8">
    <source>
        <dbReference type="EMBL" id="GAA3727254.1"/>
    </source>
</evidence>
<dbReference type="InterPro" id="IPR013766">
    <property type="entry name" value="Thioredoxin_domain"/>
</dbReference>
<proteinExistence type="predicted"/>